<dbReference type="Proteomes" id="UP000594262">
    <property type="component" value="Unplaced"/>
</dbReference>
<protein>
    <submittedName>
        <fullName evidence="3">Uncharacterized protein</fullName>
    </submittedName>
</protein>
<sequence length="150" mass="17231">MKITFLAFLFVTTIGLATCSQGSSMSPTMKAPETQETNASNGEIDGENEEEGVMTQELKDEIDQEILEGENDGNEEDDDEEDLAKSREKRFIRFRRIRVPRIRIRLRRVWDRVKCPTRCASYRYCMIKAPGIAKLACHKIKKNCRCGFFG</sequence>
<dbReference type="RefSeq" id="XP_066934609.1">
    <property type="nucleotide sequence ID" value="XM_067078508.1"/>
</dbReference>
<reference evidence="3" key="1">
    <citation type="submission" date="2021-01" db="UniProtKB">
        <authorList>
            <consortium name="EnsemblMetazoa"/>
        </authorList>
    </citation>
    <scope>IDENTIFICATION</scope>
</reference>
<accession>A0A7M5UVD0</accession>
<name>A0A7M5UVD0_9CNID</name>
<evidence type="ECO:0000313" key="3">
    <source>
        <dbReference type="EnsemblMetazoa" id="CLYHEMP005104.1"/>
    </source>
</evidence>
<feature type="region of interest" description="Disordered" evidence="1">
    <location>
        <begin position="20"/>
        <end position="52"/>
    </location>
</feature>
<evidence type="ECO:0000256" key="1">
    <source>
        <dbReference type="SAM" id="MobiDB-lite"/>
    </source>
</evidence>
<evidence type="ECO:0000313" key="4">
    <source>
        <dbReference type="Proteomes" id="UP000594262"/>
    </source>
</evidence>
<keyword evidence="4" id="KW-1185">Reference proteome</keyword>
<dbReference type="AlphaFoldDB" id="A0A7M5UVD0"/>
<evidence type="ECO:0000256" key="2">
    <source>
        <dbReference type="SAM" id="SignalP"/>
    </source>
</evidence>
<feature type="chain" id="PRO_5029446013" evidence="2">
    <location>
        <begin position="20"/>
        <end position="150"/>
    </location>
</feature>
<organism evidence="3 4">
    <name type="scientific">Clytia hemisphaerica</name>
    <dbReference type="NCBI Taxonomy" id="252671"/>
    <lineage>
        <taxon>Eukaryota</taxon>
        <taxon>Metazoa</taxon>
        <taxon>Cnidaria</taxon>
        <taxon>Hydrozoa</taxon>
        <taxon>Hydroidolina</taxon>
        <taxon>Leptothecata</taxon>
        <taxon>Obeliida</taxon>
        <taxon>Clytiidae</taxon>
        <taxon>Clytia</taxon>
    </lineage>
</organism>
<proteinExistence type="predicted"/>
<dbReference type="GeneID" id="136822268"/>
<dbReference type="EnsemblMetazoa" id="CLYHEMT005104.1">
    <property type="protein sequence ID" value="CLYHEMP005104.1"/>
    <property type="gene ID" value="CLYHEMG005104"/>
</dbReference>
<keyword evidence="2" id="KW-0732">Signal</keyword>
<feature type="signal peptide" evidence="2">
    <location>
        <begin position="1"/>
        <end position="19"/>
    </location>
</feature>